<name>A0A4S2Q2Y0_9PAST</name>
<reference evidence="1 2" key="1">
    <citation type="journal article" date="2019" name="Vet. Microbiol.">
        <title>Development of multi locus sequence typing (MLST) of Rodentibacter pneumotropicus.</title>
        <authorList>
            <person name="Adhikary S."/>
            <person name="Bisgaard M."/>
            <person name="Boot R."/>
            <person name="Benga L."/>
            <person name="Nicklas W."/>
            <person name="Christensen H."/>
        </authorList>
    </citation>
    <scope>NUCLEOTIDE SEQUENCE [LARGE SCALE GENOMIC DNA]</scope>
    <source>
        <strain evidence="1 2">Ac84</strain>
    </source>
</reference>
<dbReference type="InterPro" id="IPR009560">
    <property type="entry name" value="DUF1176"/>
</dbReference>
<protein>
    <submittedName>
        <fullName evidence="1">DUF1176 domain-containing protein</fullName>
    </submittedName>
</protein>
<comment type="caution">
    <text evidence="1">The sequence shown here is derived from an EMBL/GenBank/DDBJ whole genome shotgun (WGS) entry which is preliminary data.</text>
</comment>
<dbReference type="EMBL" id="QXNI01000008">
    <property type="protein sequence ID" value="THA10890.1"/>
    <property type="molecule type" value="Genomic_DNA"/>
</dbReference>
<proteinExistence type="predicted"/>
<gene>
    <name evidence="1" type="ORF">D3M78_01850</name>
</gene>
<evidence type="ECO:0000313" key="1">
    <source>
        <dbReference type="EMBL" id="THA10890.1"/>
    </source>
</evidence>
<accession>A0A4S2Q2Y0</accession>
<dbReference type="Pfam" id="PF06674">
    <property type="entry name" value="DUF1176"/>
    <property type="match status" value="1"/>
</dbReference>
<evidence type="ECO:0000313" key="2">
    <source>
        <dbReference type="Proteomes" id="UP000306758"/>
    </source>
</evidence>
<sequence length="188" mass="21125">MENPSAFLKKRNSHSPVLEQIDKPIVNIPKFHTDREQIFKFDSPTGQRLLKLLKSIGGIDGGCSRLSEDDEYNFFSVYELSEGKKLVEAACELFAYNDWILSVVMNHDLTKIEQEVSTVGEYNGYEGKGIISSKMKGRGLGDCWSIRKAAWNGKVFEPILNTDTGMCRGFVGGAWNMPTYVADINYLP</sequence>
<organism evidence="1 2">
    <name type="scientific">Rodentibacter pneumotropicus</name>
    <dbReference type="NCBI Taxonomy" id="758"/>
    <lineage>
        <taxon>Bacteria</taxon>
        <taxon>Pseudomonadati</taxon>
        <taxon>Pseudomonadota</taxon>
        <taxon>Gammaproteobacteria</taxon>
        <taxon>Pasteurellales</taxon>
        <taxon>Pasteurellaceae</taxon>
        <taxon>Rodentibacter</taxon>
    </lineage>
</organism>
<dbReference type="Proteomes" id="UP000306758">
    <property type="component" value="Unassembled WGS sequence"/>
</dbReference>
<dbReference type="RefSeq" id="WP_136123000.1">
    <property type="nucleotide sequence ID" value="NZ_QXNI01000008.1"/>
</dbReference>
<dbReference type="AlphaFoldDB" id="A0A4S2Q2Y0"/>